<protein>
    <submittedName>
        <fullName evidence="3">Phosphoglycerate mutase-like protein</fullName>
    </submittedName>
</protein>
<accession>A0A167REA2</accession>
<dbReference type="Gene3D" id="3.40.50.1240">
    <property type="entry name" value="Phosphoglycerate mutase-like"/>
    <property type="match status" value="1"/>
</dbReference>
<sequence length="530" mass="56317">MMASALSIAVLVVAALGVSAQAGLFPPASVVGFPGPTPTGAEPEVVATAPAAPFQSSYYPLIHPDPPADNKSFDPARYWGGLAPAISNPPDTFATYLINSSVLIPPTCELLEAHMLHRHGARYPSSSETVSTLGTKIANATATGQLIATGELAFLNTWKYGLGAEILTPYGREQLFDLGVSWRVKYGHLLDKFPNGTLPVFRTTSQDRMVKSALNFAAGFFGIPYEDQYHQEIIIEGAPAGIAGNNTLSPASCKNLLIGLTDSAAPIAKWQTIYLANATARINSLVTGINFTAADVGNMQSLCAYESVAVGYSDFCRLFTEAEWEGFEYSSDLTYWYGFAWGAPAAAAMGVGWVQELVARLTHTPLTVFNSSTNSTLDSNPLTFPVNQSLYVDATHDSFVDSVLVALNFTSFIKTGPLPVDHIPAGKRSFVASETTPFATALVAQVVNCTNASGSATPYIRWLLNDASVPLDNIPGCGADAYGRCPLDAFVAAMKVRVGEINYAFDCFSNVTIPDIVAANITNGRPPNAP</sequence>
<dbReference type="PROSITE" id="PS00778">
    <property type="entry name" value="HIS_ACID_PHOSPHAT_2"/>
    <property type="match status" value="1"/>
</dbReference>
<name>A0A167REA2_CALVF</name>
<dbReference type="STRING" id="1330018.A0A167REA2"/>
<dbReference type="InterPro" id="IPR033379">
    <property type="entry name" value="Acid_Pase_AS"/>
</dbReference>
<evidence type="ECO:0000313" key="3">
    <source>
        <dbReference type="EMBL" id="KZP00817.1"/>
    </source>
</evidence>
<evidence type="ECO:0000313" key="4">
    <source>
        <dbReference type="Proteomes" id="UP000076738"/>
    </source>
</evidence>
<dbReference type="InterPro" id="IPR000560">
    <property type="entry name" value="His_Pase_clade-2"/>
</dbReference>
<dbReference type="EMBL" id="KV417268">
    <property type="protein sequence ID" value="KZP00817.1"/>
    <property type="molecule type" value="Genomic_DNA"/>
</dbReference>
<dbReference type="InterPro" id="IPR029033">
    <property type="entry name" value="His_PPase_superfam"/>
</dbReference>
<dbReference type="PANTHER" id="PTHR20963:SF42">
    <property type="entry name" value="PHOSPHOGLYCERATE MUTASE-LIKE PROTEIN"/>
    <property type="match status" value="1"/>
</dbReference>
<reference evidence="3 4" key="1">
    <citation type="journal article" date="2016" name="Mol. Biol. Evol.">
        <title>Comparative Genomics of Early-Diverging Mushroom-Forming Fungi Provides Insights into the Origins of Lignocellulose Decay Capabilities.</title>
        <authorList>
            <person name="Nagy L.G."/>
            <person name="Riley R."/>
            <person name="Tritt A."/>
            <person name="Adam C."/>
            <person name="Daum C."/>
            <person name="Floudas D."/>
            <person name="Sun H."/>
            <person name="Yadav J.S."/>
            <person name="Pangilinan J."/>
            <person name="Larsson K.H."/>
            <person name="Matsuura K."/>
            <person name="Barry K."/>
            <person name="Labutti K."/>
            <person name="Kuo R."/>
            <person name="Ohm R.A."/>
            <person name="Bhattacharya S.S."/>
            <person name="Shirouzu T."/>
            <person name="Yoshinaga Y."/>
            <person name="Martin F.M."/>
            <person name="Grigoriev I.V."/>
            <person name="Hibbett D.S."/>
        </authorList>
    </citation>
    <scope>NUCLEOTIDE SEQUENCE [LARGE SCALE GENOMIC DNA]</scope>
    <source>
        <strain evidence="3 4">TUFC12733</strain>
    </source>
</reference>
<feature type="signal peptide" evidence="2">
    <location>
        <begin position="1"/>
        <end position="20"/>
    </location>
</feature>
<dbReference type="OrthoDB" id="6509975at2759"/>
<dbReference type="SUPFAM" id="SSF53254">
    <property type="entry name" value="Phosphoglycerate mutase-like"/>
    <property type="match status" value="1"/>
</dbReference>
<dbReference type="PROSITE" id="PS00616">
    <property type="entry name" value="HIS_ACID_PHOSPHAT_1"/>
    <property type="match status" value="1"/>
</dbReference>
<dbReference type="CDD" id="cd07061">
    <property type="entry name" value="HP_HAP_like"/>
    <property type="match status" value="1"/>
</dbReference>
<evidence type="ECO:0000256" key="1">
    <source>
        <dbReference type="ARBA" id="ARBA00022801"/>
    </source>
</evidence>
<feature type="chain" id="PRO_5007891906" evidence="2">
    <location>
        <begin position="21"/>
        <end position="530"/>
    </location>
</feature>
<keyword evidence="1" id="KW-0378">Hydrolase</keyword>
<keyword evidence="2" id="KW-0732">Signal</keyword>
<dbReference type="PANTHER" id="PTHR20963">
    <property type="entry name" value="MULTIPLE INOSITOL POLYPHOSPHATE PHOSPHATASE-RELATED"/>
    <property type="match status" value="1"/>
</dbReference>
<proteinExistence type="predicted"/>
<dbReference type="Proteomes" id="UP000076738">
    <property type="component" value="Unassembled WGS sequence"/>
</dbReference>
<dbReference type="GO" id="GO:0003993">
    <property type="term" value="F:acid phosphatase activity"/>
    <property type="evidence" value="ECO:0007669"/>
    <property type="project" value="TreeGrafter"/>
</dbReference>
<gene>
    <name evidence="3" type="ORF">CALVIDRAFT_493272</name>
</gene>
<organism evidence="3 4">
    <name type="scientific">Calocera viscosa (strain TUFC12733)</name>
    <dbReference type="NCBI Taxonomy" id="1330018"/>
    <lineage>
        <taxon>Eukaryota</taxon>
        <taxon>Fungi</taxon>
        <taxon>Dikarya</taxon>
        <taxon>Basidiomycota</taxon>
        <taxon>Agaricomycotina</taxon>
        <taxon>Dacrymycetes</taxon>
        <taxon>Dacrymycetales</taxon>
        <taxon>Dacrymycetaceae</taxon>
        <taxon>Calocera</taxon>
    </lineage>
</organism>
<evidence type="ECO:0000256" key="2">
    <source>
        <dbReference type="SAM" id="SignalP"/>
    </source>
</evidence>
<keyword evidence="4" id="KW-1185">Reference proteome</keyword>
<dbReference type="AlphaFoldDB" id="A0A167REA2"/>
<dbReference type="Pfam" id="PF00328">
    <property type="entry name" value="His_Phos_2"/>
    <property type="match status" value="1"/>
</dbReference>